<evidence type="ECO:0000256" key="2">
    <source>
        <dbReference type="ARBA" id="ARBA00022448"/>
    </source>
</evidence>
<evidence type="ECO:0000259" key="8">
    <source>
        <dbReference type="PROSITE" id="PS50928"/>
    </source>
</evidence>
<comment type="caution">
    <text evidence="9">The sequence shown here is derived from an EMBL/GenBank/DDBJ whole genome shotgun (WGS) entry which is preliminary data.</text>
</comment>
<evidence type="ECO:0000313" key="9">
    <source>
        <dbReference type="EMBL" id="RLQ85935.1"/>
    </source>
</evidence>
<evidence type="ECO:0000256" key="4">
    <source>
        <dbReference type="ARBA" id="ARBA00022692"/>
    </source>
</evidence>
<feature type="transmembrane region" description="Helical" evidence="7">
    <location>
        <begin position="89"/>
        <end position="112"/>
    </location>
</feature>
<comment type="subcellular location">
    <subcellularLocation>
        <location evidence="1 7">Cell membrane</location>
        <topology evidence="1 7">Multi-pass membrane protein</topology>
    </subcellularLocation>
</comment>
<evidence type="ECO:0000256" key="3">
    <source>
        <dbReference type="ARBA" id="ARBA00022475"/>
    </source>
</evidence>
<accession>A0A3L7J6E4</accession>
<feature type="transmembrane region" description="Helical" evidence="7">
    <location>
        <begin position="248"/>
        <end position="273"/>
    </location>
</feature>
<feature type="transmembrane region" description="Helical" evidence="7">
    <location>
        <begin position="149"/>
        <end position="167"/>
    </location>
</feature>
<keyword evidence="3" id="KW-1003">Cell membrane</keyword>
<evidence type="ECO:0000256" key="5">
    <source>
        <dbReference type="ARBA" id="ARBA00022989"/>
    </source>
</evidence>
<dbReference type="RefSeq" id="WP_121658297.1">
    <property type="nucleotide sequence ID" value="NZ_BMEK01000001.1"/>
</dbReference>
<name>A0A3L7J6E4_9MICO</name>
<dbReference type="InterPro" id="IPR035906">
    <property type="entry name" value="MetI-like_sf"/>
</dbReference>
<evidence type="ECO:0000256" key="7">
    <source>
        <dbReference type="RuleBase" id="RU363032"/>
    </source>
</evidence>
<feature type="domain" description="ABC transmembrane type-1" evidence="8">
    <location>
        <begin position="85"/>
        <end position="274"/>
    </location>
</feature>
<dbReference type="CDD" id="cd06261">
    <property type="entry name" value="TM_PBP2"/>
    <property type="match status" value="1"/>
</dbReference>
<gene>
    <name evidence="9" type="ORF">D9V28_03570</name>
</gene>
<comment type="similarity">
    <text evidence="7">Belongs to the binding-protein-dependent transport system permease family.</text>
</comment>
<dbReference type="GO" id="GO:0055085">
    <property type="term" value="P:transmembrane transport"/>
    <property type="evidence" value="ECO:0007669"/>
    <property type="project" value="InterPro"/>
</dbReference>
<dbReference type="PANTHER" id="PTHR43386:SF25">
    <property type="entry name" value="PEPTIDE ABC TRANSPORTER PERMEASE PROTEIN"/>
    <property type="match status" value="1"/>
</dbReference>
<dbReference type="PANTHER" id="PTHR43386">
    <property type="entry name" value="OLIGOPEPTIDE TRANSPORT SYSTEM PERMEASE PROTEIN APPC"/>
    <property type="match status" value="1"/>
</dbReference>
<dbReference type="OrthoDB" id="9812701at2"/>
<dbReference type="SUPFAM" id="SSF161098">
    <property type="entry name" value="MetI-like"/>
    <property type="match status" value="1"/>
</dbReference>
<evidence type="ECO:0000256" key="6">
    <source>
        <dbReference type="ARBA" id="ARBA00023136"/>
    </source>
</evidence>
<dbReference type="AlphaFoldDB" id="A0A3L7J6E4"/>
<keyword evidence="5 7" id="KW-1133">Transmembrane helix</keyword>
<dbReference type="EMBL" id="RCWJ01000001">
    <property type="protein sequence ID" value="RLQ85935.1"/>
    <property type="molecule type" value="Genomic_DNA"/>
</dbReference>
<dbReference type="Gene3D" id="1.10.3720.10">
    <property type="entry name" value="MetI-like"/>
    <property type="match status" value="1"/>
</dbReference>
<dbReference type="Pfam" id="PF00528">
    <property type="entry name" value="BPD_transp_1"/>
    <property type="match status" value="1"/>
</dbReference>
<protein>
    <submittedName>
        <fullName evidence="9">ABC transporter permease</fullName>
    </submittedName>
</protein>
<dbReference type="Proteomes" id="UP000282460">
    <property type="component" value="Unassembled WGS sequence"/>
</dbReference>
<keyword evidence="10" id="KW-1185">Reference proteome</keyword>
<dbReference type="InterPro" id="IPR050366">
    <property type="entry name" value="BP-dependent_transpt_permease"/>
</dbReference>
<feature type="transmembrane region" description="Helical" evidence="7">
    <location>
        <begin position="21"/>
        <end position="41"/>
    </location>
</feature>
<proteinExistence type="inferred from homology"/>
<dbReference type="GO" id="GO:0005886">
    <property type="term" value="C:plasma membrane"/>
    <property type="evidence" value="ECO:0007669"/>
    <property type="project" value="UniProtKB-SubCell"/>
</dbReference>
<sequence length="285" mass="29589">MSELDLRTAAASATHVRRVRLSVGEVLASLFVLFLVVATIAPGVLSSIDPNAISAKEAFESPSTDHWFGTDESGRDIYSRVVAGTSTSLLIGISATAIGLTLGLILGVLAGFGGRALDFTVNRVIEVLFAFPGLLLALLVIVIAGPGPVTATIAVGLSTAPGYARIIRGQLISIRSSGYVEAARVLGHGRWRVLTRHILPNALAPLVVLATLGVGQAVVWAAALSYLGLGAQPPAAEWGAMLSAGRTYIGTAWWLTVFPGLMIVLTTIATTVLGRSLTRRTAANA</sequence>
<feature type="transmembrane region" description="Helical" evidence="7">
    <location>
        <begin position="202"/>
        <end position="228"/>
    </location>
</feature>
<keyword evidence="2 7" id="KW-0813">Transport</keyword>
<organism evidence="9 10">
    <name type="scientific">Mycetocola zhadangensis</name>
    <dbReference type="NCBI Taxonomy" id="1164595"/>
    <lineage>
        <taxon>Bacteria</taxon>
        <taxon>Bacillati</taxon>
        <taxon>Actinomycetota</taxon>
        <taxon>Actinomycetes</taxon>
        <taxon>Micrococcales</taxon>
        <taxon>Microbacteriaceae</taxon>
        <taxon>Mycetocola</taxon>
    </lineage>
</organism>
<dbReference type="InterPro" id="IPR000515">
    <property type="entry name" value="MetI-like"/>
</dbReference>
<keyword evidence="6 7" id="KW-0472">Membrane</keyword>
<feature type="transmembrane region" description="Helical" evidence="7">
    <location>
        <begin position="124"/>
        <end position="143"/>
    </location>
</feature>
<dbReference type="PROSITE" id="PS50928">
    <property type="entry name" value="ABC_TM1"/>
    <property type="match status" value="1"/>
</dbReference>
<evidence type="ECO:0000256" key="1">
    <source>
        <dbReference type="ARBA" id="ARBA00004651"/>
    </source>
</evidence>
<evidence type="ECO:0000313" key="10">
    <source>
        <dbReference type="Proteomes" id="UP000282460"/>
    </source>
</evidence>
<reference evidence="9 10" key="1">
    <citation type="submission" date="2018-10" db="EMBL/GenBank/DDBJ databases">
        <authorList>
            <person name="Li J."/>
        </authorList>
    </citation>
    <scope>NUCLEOTIDE SEQUENCE [LARGE SCALE GENOMIC DNA]</scope>
    <source>
        <strain evidence="9 10">ZD1-4</strain>
    </source>
</reference>
<keyword evidence="4 7" id="KW-0812">Transmembrane</keyword>